<dbReference type="GO" id="GO:0008270">
    <property type="term" value="F:zinc ion binding"/>
    <property type="evidence" value="ECO:0007669"/>
    <property type="project" value="InterPro"/>
</dbReference>
<dbReference type="PANTHER" id="PTHR47481:SF31">
    <property type="entry name" value="OS01G0873500 PROTEIN"/>
    <property type="match status" value="1"/>
</dbReference>
<dbReference type="EMBL" id="FNXT01000080">
    <property type="protein sequence ID" value="SZX60601.1"/>
    <property type="molecule type" value="Genomic_DNA"/>
</dbReference>
<keyword evidence="3" id="KW-1185">Reference proteome</keyword>
<feature type="compositionally biased region" description="Basic and acidic residues" evidence="1">
    <location>
        <begin position="284"/>
        <end position="294"/>
    </location>
</feature>
<organism evidence="2 3">
    <name type="scientific">Tetradesmus obliquus</name>
    <name type="common">Green alga</name>
    <name type="synonym">Acutodesmus obliquus</name>
    <dbReference type="NCBI Taxonomy" id="3088"/>
    <lineage>
        <taxon>Eukaryota</taxon>
        <taxon>Viridiplantae</taxon>
        <taxon>Chlorophyta</taxon>
        <taxon>core chlorophytes</taxon>
        <taxon>Chlorophyceae</taxon>
        <taxon>CS clade</taxon>
        <taxon>Sphaeropleales</taxon>
        <taxon>Scenedesmaceae</taxon>
        <taxon>Tetradesmus</taxon>
    </lineage>
</organism>
<dbReference type="AlphaFoldDB" id="A0A383V646"/>
<evidence type="ECO:0008006" key="4">
    <source>
        <dbReference type="Google" id="ProtNLM"/>
    </source>
</evidence>
<evidence type="ECO:0000256" key="1">
    <source>
        <dbReference type="SAM" id="MobiDB-lite"/>
    </source>
</evidence>
<feature type="region of interest" description="Disordered" evidence="1">
    <location>
        <begin position="284"/>
        <end position="320"/>
    </location>
</feature>
<proteinExistence type="predicted"/>
<sequence length="320" mass="34349">MNELGLRVRFGEVHHSEWKRHVESHADAKGWLSALTTADDPNSGKVLYLIQTSLDSKTTALTINCKTAKDLYDKLNSLYQSSSIAQTQQLTKAFVNAEQQPGEKVEGWGARLSMCQADLAAAGAPVTDDTGGKDLLVGLLPMFDIPKSHFISAAQLPSVIDMLPKLMEWQSLKESSADEPLQAQSYFTSGSSGSSGYGHHGSSAPGYGHYNNAPSGYGQYGSSASGHGYNNTNPSGPADNRHGYNNGPSGPADNLYGLNNGGSQPPLKCLYCHKAGHRIQDCRGRMRAEQRRTGNSDPGNDSTHHAGNTPKASSKKPIFW</sequence>
<protein>
    <recommendedName>
        <fullName evidence="4">CCHC-type domain-containing protein</fullName>
    </recommendedName>
</protein>
<dbReference type="PANTHER" id="PTHR47481">
    <property type="match status" value="1"/>
</dbReference>
<feature type="region of interest" description="Disordered" evidence="1">
    <location>
        <begin position="221"/>
        <end position="259"/>
    </location>
</feature>
<dbReference type="Pfam" id="PF14223">
    <property type="entry name" value="Retrotran_gag_2"/>
    <property type="match status" value="1"/>
</dbReference>
<name>A0A383V646_TETOB</name>
<dbReference type="Proteomes" id="UP000256970">
    <property type="component" value="Unassembled WGS sequence"/>
</dbReference>
<dbReference type="SUPFAM" id="SSF57756">
    <property type="entry name" value="Retrovirus zinc finger-like domains"/>
    <property type="match status" value="1"/>
</dbReference>
<dbReference type="GO" id="GO:0003676">
    <property type="term" value="F:nucleic acid binding"/>
    <property type="evidence" value="ECO:0007669"/>
    <property type="project" value="InterPro"/>
</dbReference>
<dbReference type="InterPro" id="IPR036875">
    <property type="entry name" value="Znf_CCHC_sf"/>
</dbReference>
<dbReference type="STRING" id="3088.A0A383V646"/>
<gene>
    <name evidence="2" type="ORF">BQ4739_LOCUS1136</name>
</gene>
<evidence type="ECO:0000313" key="2">
    <source>
        <dbReference type="EMBL" id="SZX60601.1"/>
    </source>
</evidence>
<accession>A0A383V646</accession>
<evidence type="ECO:0000313" key="3">
    <source>
        <dbReference type="Proteomes" id="UP000256970"/>
    </source>
</evidence>
<reference evidence="2 3" key="1">
    <citation type="submission" date="2016-10" db="EMBL/GenBank/DDBJ databases">
        <authorList>
            <person name="Cai Z."/>
        </authorList>
    </citation>
    <scope>NUCLEOTIDE SEQUENCE [LARGE SCALE GENOMIC DNA]</scope>
</reference>